<organism evidence="2 3">
    <name type="scientific">Arabidopsis suecica</name>
    <name type="common">Swedish thale-cress</name>
    <name type="synonym">Cardaminopsis suecica</name>
    <dbReference type="NCBI Taxonomy" id="45249"/>
    <lineage>
        <taxon>Eukaryota</taxon>
        <taxon>Viridiplantae</taxon>
        <taxon>Streptophyta</taxon>
        <taxon>Embryophyta</taxon>
        <taxon>Tracheophyta</taxon>
        <taxon>Spermatophyta</taxon>
        <taxon>Magnoliopsida</taxon>
        <taxon>eudicotyledons</taxon>
        <taxon>Gunneridae</taxon>
        <taxon>Pentapetalae</taxon>
        <taxon>rosids</taxon>
        <taxon>malvids</taxon>
        <taxon>Brassicales</taxon>
        <taxon>Brassicaceae</taxon>
        <taxon>Camelineae</taxon>
        <taxon>Arabidopsis</taxon>
    </lineage>
</organism>
<name>A0A8T2HAY4_ARASU</name>
<reference evidence="2 3" key="1">
    <citation type="submission" date="2020-12" db="EMBL/GenBank/DDBJ databases">
        <title>Concerted genomic and epigenomic changes stabilize Arabidopsis allopolyploids.</title>
        <authorList>
            <person name="Chen Z."/>
        </authorList>
    </citation>
    <scope>NUCLEOTIDE SEQUENCE [LARGE SCALE GENOMIC DNA]</scope>
    <source>
        <strain evidence="2">As9502</strain>
        <tissue evidence="2">Leaf</tissue>
    </source>
</reference>
<dbReference type="Pfam" id="PF03004">
    <property type="entry name" value="Transposase_24"/>
    <property type="match status" value="1"/>
</dbReference>
<feature type="region of interest" description="Disordered" evidence="1">
    <location>
        <begin position="451"/>
        <end position="474"/>
    </location>
</feature>
<feature type="compositionally biased region" description="Basic and acidic residues" evidence="1">
    <location>
        <begin position="230"/>
        <end position="250"/>
    </location>
</feature>
<feature type="compositionally biased region" description="Polar residues" evidence="1">
    <location>
        <begin position="401"/>
        <end position="416"/>
    </location>
</feature>
<proteinExistence type="predicted"/>
<feature type="compositionally biased region" description="Low complexity" evidence="1">
    <location>
        <begin position="389"/>
        <end position="400"/>
    </location>
</feature>
<feature type="compositionally biased region" description="Low complexity" evidence="1">
    <location>
        <begin position="1261"/>
        <end position="1271"/>
    </location>
</feature>
<feature type="compositionally biased region" description="Polar residues" evidence="1">
    <location>
        <begin position="425"/>
        <end position="435"/>
    </location>
</feature>
<feature type="region of interest" description="Disordered" evidence="1">
    <location>
        <begin position="1248"/>
        <end position="1271"/>
    </location>
</feature>
<evidence type="ECO:0000313" key="3">
    <source>
        <dbReference type="Proteomes" id="UP000694251"/>
    </source>
</evidence>
<evidence type="ECO:0000256" key="1">
    <source>
        <dbReference type="SAM" id="MobiDB-lite"/>
    </source>
</evidence>
<feature type="region of interest" description="Disordered" evidence="1">
    <location>
        <begin position="229"/>
        <end position="267"/>
    </location>
</feature>
<accession>A0A8T2HAY4</accession>
<dbReference type="OrthoDB" id="1900170at2759"/>
<dbReference type="InterPro" id="IPR004252">
    <property type="entry name" value="Probable_transposase_24"/>
</dbReference>
<feature type="compositionally biased region" description="Polar residues" evidence="1">
    <location>
        <begin position="452"/>
        <end position="463"/>
    </location>
</feature>
<dbReference type="InterPro" id="IPR004242">
    <property type="entry name" value="Transposase_21"/>
</dbReference>
<sequence length="1271" mass="145023">MGFNCDFIDKSATCEAGHHEFWNEIGVGTSEGPLFTKLECVMDISKEWSYEKRLMVDATKGKKKKVAIMPKKASKIPKKKMAKVKEMKVSTPKVLKKTMRRDDDYVGDVTKKVVADTLKMACSFEDTFSNPHVQRASEAMAIVLSSIEGQIKNLNDGKSIVKRIITDGAPSPSIPEHLQPVSDEKLHSLMDWLGLDEFERFERGQGKFICMCGSLKHDANECALTFEEDNPAHDDEGSDDNHQEHEHGEQDMTGDGSLPSIDPATLIPDTDLTTDRLRYLHAKYVCESLMDQREAGLLEEFSDNVMNEYAFVKRKRLSFERLYNQAEATEESVVLRHIRKKDKKLGFATSGSSPMTLIGGAGGPVEYHHHHSLDLSLYQHGRVTPSSFTRPITRPITLPTSRVTPSSFTRPITRPTTLPHGRVHSSPSLDHSTTEPSTIICITRLNTRLPASKSSSFRTQPDTRAQERKEDSSLSLDLSLDPILHNMEDLDWESKIAAEEEMMMDDDDDIDSTHEQSSETPEDYSYYTRNTEATDVVKTWDSEKNKLKMDLANIQSRICLAFDCWTAIAGEGYITLTAHYVDESWTLNSKILSFCDIPPPHTGDALATKIHECLKEWRIEENIFTLTLDNASANDTMQEILKERLNLDDNLLCGEYVAGVEEFLTFANSQRIVQSCREDPYVDVGNVVEDQYVDMVNDAFRYNVGFDDNYHQDGTNQNVEEPVRNHSKKFYDLLEGAQNPLYDGCREGQSQLSLAARVMQNKADHNMSERCVDSRWKPMDDYRRRTKVPYSRMWYLPIGDRLKRMYLSHKTAAVMRWHAEHQSKEEEMNHPSDAAEWRYFQELHPMFAEEPRNVYLRLCTDGFNPFGMSRNHSLWLVILTPYNLPPGMCMNTEYLFLTILNHGPNHPRGSLDVFLQPLIEELKELWSTGIDAYDVSLNQNFNLKAVLLWTISDFLAYNMLSGSTTHGKDASTEYPPESLTGEQIYYERLSGVNPPRTKDVGGNGHEKKMSGYGKEHNWHKESILWELPYWKDLNLRHCINKTHHWDPLITWTVQFYFNEICLRRMKGMEEQLGKTVNIGDVFIKTHTKPDGTYVDRKAEKIAELYQKNLQLRQSEFEAEASAVSDGTSRVRELTAEDCTTIFLQSTERDSRGVPYGVGSLKESLVNGKRKQAGDSTSFVALQEQLLEAQRKIEEQVSYNHRRESKIALREAENSRTADEQKKKLEHLSLVEKFLRENDPRFLNFLESHSAKETTIDPISPSPAASPSSSAS</sequence>
<evidence type="ECO:0000313" key="2">
    <source>
        <dbReference type="EMBL" id="KAG7656520.1"/>
    </source>
</evidence>
<dbReference type="AlphaFoldDB" id="A0A8T2HAY4"/>
<dbReference type="Proteomes" id="UP000694251">
    <property type="component" value="Chromosome 1"/>
</dbReference>
<dbReference type="PANTHER" id="PTHR10775:SF183">
    <property type="entry name" value="TRANSPOSON, EN_SPM-LIKE, TRANSPOSASE-ASSOCIATED DOMAIN PROTEIN-RELATED"/>
    <property type="match status" value="1"/>
</dbReference>
<gene>
    <name evidence="2" type="ORF">ISN44_As01g035470</name>
</gene>
<dbReference type="EMBL" id="JAEFBJ010000001">
    <property type="protein sequence ID" value="KAG7656520.1"/>
    <property type="molecule type" value="Genomic_DNA"/>
</dbReference>
<dbReference type="Pfam" id="PF02992">
    <property type="entry name" value="Transposase_21"/>
    <property type="match status" value="1"/>
</dbReference>
<comment type="caution">
    <text evidence="2">The sequence shown here is derived from an EMBL/GenBank/DDBJ whole genome shotgun (WGS) entry which is preliminary data.</text>
</comment>
<dbReference type="PANTHER" id="PTHR10775">
    <property type="entry name" value="OS08G0208400 PROTEIN"/>
    <property type="match status" value="1"/>
</dbReference>
<feature type="region of interest" description="Disordered" evidence="1">
    <location>
        <begin position="388"/>
        <end position="435"/>
    </location>
</feature>
<keyword evidence="3" id="KW-1185">Reference proteome</keyword>
<protein>
    <submittedName>
        <fullName evidence="2">Ribonuclease H-like superfamily</fullName>
    </submittedName>
</protein>